<dbReference type="Pfam" id="PF01436">
    <property type="entry name" value="NHL"/>
    <property type="match status" value="2"/>
</dbReference>
<sequence>MAEKGTKSHTTSKKPKNPAQQALEKLLNQLSCSVCLEEYRRPRVLPCLHVFCETCLEKLVGTRRDKLSVPCPNCRKPAPLPEGGVSSLPAAFYIQHLFEVREVLEKVRDPEKAQCDKCGEGEVKGFCRDCGQFICQLCLTMHGKWKEFQEHEIASLDEVQETASKMVTPKKVSSTCSKHATEPIKIYCETCDELICRDCTVKTHRDHNYDLIPDAFPKHRDAILVCLRPVKSELASVGSTIAQLKARSSRLDGQGIEAKAKVNAEVDKLQAILDARRRELHSQIDGQVCQGKKELAARLDGHELRQAQLSSCVEFVEGSLQSGTQEEVLSMKRQVVERVREMADEFKPQQLVLGPEKEISVVCADLSSACRNLGEVKFVERFQGTHVKTIGGIKAPRHIAFAKTGEMVVCERGSNCMKVFDGNQRELRSFGHTGPEESRLDTPRGVAISSDNTVFVAASHCVKKFTLEGRFIASVGSQGTGQLQFHAPWAISYNHTNNRVYVCDTHNHRITILNHDLTFHGSFGSKGSEAGQLNTPGGISFSRNGNVLVADFSNNRIQILDANGHHLSSITNTGAGERLGLPISAAVGPDDWVYEVEYSCARVAVFDENGKYIMSFGKGGDKDGELKNPYAIAARDDGYIYVSDTDNNRVQIFK</sequence>
<evidence type="ECO:0000256" key="3">
    <source>
        <dbReference type="ARBA" id="ARBA00022737"/>
    </source>
</evidence>
<dbReference type="AlphaFoldDB" id="A0AA35SXN7"/>
<feature type="repeat" description="NHL" evidence="8">
    <location>
        <begin position="472"/>
        <end position="516"/>
    </location>
</feature>
<dbReference type="EMBL" id="CASHTH010002941">
    <property type="protein sequence ID" value="CAI8037504.1"/>
    <property type="molecule type" value="Genomic_DNA"/>
</dbReference>
<keyword evidence="5" id="KW-0833">Ubl conjugation pathway</keyword>
<feature type="domain" description="RING-type" evidence="10">
    <location>
        <begin position="32"/>
        <end position="75"/>
    </location>
</feature>
<dbReference type="PROSITE" id="PS51125">
    <property type="entry name" value="NHL"/>
    <property type="match status" value="4"/>
</dbReference>
<dbReference type="SMART" id="SM00184">
    <property type="entry name" value="RING"/>
    <property type="match status" value="1"/>
</dbReference>
<keyword evidence="3" id="KW-0677">Repeat</keyword>
<dbReference type="PANTHER" id="PTHR25462">
    <property type="entry name" value="BONUS, ISOFORM C-RELATED"/>
    <property type="match status" value="1"/>
</dbReference>
<dbReference type="Proteomes" id="UP001174909">
    <property type="component" value="Unassembled WGS sequence"/>
</dbReference>
<keyword evidence="13" id="KW-1185">Reference proteome</keyword>
<dbReference type="Gene3D" id="3.30.160.60">
    <property type="entry name" value="Classic Zinc Finger"/>
    <property type="match status" value="1"/>
</dbReference>
<dbReference type="InterPro" id="IPR000315">
    <property type="entry name" value="Znf_B-box"/>
</dbReference>
<dbReference type="Pfam" id="PF00643">
    <property type="entry name" value="zf-B_box"/>
    <property type="match status" value="2"/>
</dbReference>
<evidence type="ECO:0000256" key="8">
    <source>
        <dbReference type="PROSITE-ProRule" id="PRU00504"/>
    </source>
</evidence>
<feature type="repeat" description="NHL" evidence="8">
    <location>
        <begin position="427"/>
        <end position="468"/>
    </location>
</feature>
<dbReference type="SUPFAM" id="SSF57850">
    <property type="entry name" value="RING/U-box"/>
    <property type="match status" value="1"/>
</dbReference>
<evidence type="ECO:0000259" key="11">
    <source>
        <dbReference type="PROSITE" id="PS50119"/>
    </source>
</evidence>
<dbReference type="InterPro" id="IPR013083">
    <property type="entry name" value="Znf_RING/FYVE/PHD"/>
</dbReference>
<keyword evidence="4 7" id="KW-0863">Zinc-finger</keyword>
<evidence type="ECO:0000256" key="2">
    <source>
        <dbReference type="ARBA" id="ARBA00022723"/>
    </source>
</evidence>
<dbReference type="PROSITE" id="PS50089">
    <property type="entry name" value="ZF_RING_2"/>
    <property type="match status" value="1"/>
</dbReference>
<keyword evidence="6" id="KW-0862">Zinc</keyword>
<feature type="domain" description="B box-type" evidence="11">
    <location>
        <begin position="171"/>
        <end position="212"/>
    </location>
</feature>
<keyword evidence="2" id="KW-0479">Metal-binding</keyword>
<keyword evidence="1" id="KW-0597">Phosphoprotein</keyword>
<evidence type="ECO:0000256" key="5">
    <source>
        <dbReference type="ARBA" id="ARBA00022786"/>
    </source>
</evidence>
<dbReference type="InterPro" id="IPR047153">
    <property type="entry name" value="TRIM45/56/19-like"/>
</dbReference>
<feature type="repeat" description="NHL" evidence="8">
    <location>
        <begin position="520"/>
        <end position="563"/>
    </location>
</feature>
<dbReference type="GO" id="GO:0008270">
    <property type="term" value="F:zinc ion binding"/>
    <property type="evidence" value="ECO:0007669"/>
    <property type="project" value="UniProtKB-KW"/>
</dbReference>
<dbReference type="SMART" id="SM00502">
    <property type="entry name" value="BBC"/>
    <property type="match status" value="1"/>
</dbReference>
<dbReference type="InterPro" id="IPR003649">
    <property type="entry name" value="Bbox_C"/>
</dbReference>
<dbReference type="InterPro" id="IPR017907">
    <property type="entry name" value="Znf_RING_CS"/>
</dbReference>
<name>A0AA35SXN7_GEOBA</name>
<evidence type="ECO:0000256" key="1">
    <source>
        <dbReference type="ARBA" id="ARBA00022553"/>
    </source>
</evidence>
<evidence type="ECO:0000313" key="12">
    <source>
        <dbReference type="EMBL" id="CAI8037504.1"/>
    </source>
</evidence>
<dbReference type="InterPro" id="IPR001258">
    <property type="entry name" value="NHL_repeat"/>
</dbReference>
<dbReference type="Pfam" id="PF13445">
    <property type="entry name" value="zf-RING_UBOX"/>
    <property type="match status" value="1"/>
</dbReference>
<dbReference type="PROSITE" id="PS00518">
    <property type="entry name" value="ZF_RING_1"/>
    <property type="match status" value="1"/>
</dbReference>
<dbReference type="Gene3D" id="2.120.10.30">
    <property type="entry name" value="TolB, C-terminal domain"/>
    <property type="match status" value="2"/>
</dbReference>
<gene>
    <name evidence="12" type="ORF">GBAR_LOCUS20971</name>
</gene>
<feature type="repeat" description="NHL" evidence="8">
    <location>
        <begin position="615"/>
        <end position="654"/>
    </location>
</feature>
<protein>
    <submittedName>
        <fullName evidence="12">Tripartite motif-containing protein 2</fullName>
    </submittedName>
</protein>
<dbReference type="SUPFAM" id="SSF101898">
    <property type="entry name" value="NHL repeat"/>
    <property type="match status" value="1"/>
</dbReference>
<feature type="region of interest" description="Disordered" evidence="9">
    <location>
        <begin position="1"/>
        <end position="20"/>
    </location>
</feature>
<comment type="caution">
    <text evidence="12">The sequence shown here is derived from an EMBL/GenBank/DDBJ whole genome shotgun (WGS) entry which is preliminary data.</text>
</comment>
<evidence type="ECO:0000256" key="9">
    <source>
        <dbReference type="SAM" id="MobiDB-lite"/>
    </source>
</evidence>
<dbReference type="InterPro" id="IPR027370">
    <property type="entry name" value="Znf-RING_euk"/>
</dbReference>
<dbReference type="PROSITE" id="PS50119">
    <property type="entry name" value="ZF_BBOX"/>
    <property type="match status" value="2"/>
</dbReference>
<evidence type="ECO:0000256" key="6">
    <source>
        <dbReference type="ARBA" id="ARBA00022833"/>
    </source>
</evidence>
<evidence type="ECO:0000259" key="10">
    <source>
        <dbReference type="PROSITE" id="PS50089"/>
    </source>
</evidence>
<dbReference type="InterPro" id="IPR001841">
    <property type="entry name" value="Znf_RING"/>
</dbReference>
<accession>A0AA35SXN7</accession>
<reference evidence="12" key="1">
    <citation type="submission" date="2023-03" db="EMBL/GenBank/DDBJ databases">
        <authorList>
            <person name="Steffen K."/>
            <person name="Cardenas P."/>
        </authorList>
    </citation>
    <scope>NUCLEOTIDE SEQUENCE</scope>
</reference>
<dbReference type="InterPro" id="IPR011042">
    <property type="entry name" value="6-blade_b-propeller_TolB-like"/>
</dbReference>
<dbReference type="PANTHER" id="PTHR25462:SF296">
    <property type="entry name" value="MEIOTIC P26, ISOFORM F"/>
    <property type="match status" value="1"/>
</dbReference>
<dbReference type="SMART" id="SM00336">
    <property type="entry name" value="BBOX"/>
    <property type="match status" value="2"/>
</dbReference>
<dbReference type="SUPFAM" id="SSF57845">
    <property type="entry name" value="B-box zinc-binding domain"/>
    <property type="match status" value="2"/>
</dbReference>
<dbReference type="CDD" id="cd19757">
    <property type="entry name" value="Bbox1"/>
    <property type="match status" value="1"/>
</dbReference>
<evidence type="ECO:0000256" key="7">
    <source>
        <dbReference type="PROSITE-ProRule" id="PRU00024"/>
    </source>
</evidence>
<feature type="domain" description="B box-type" evidence="11">
    <location>
        <begin position="110"/>
        <end position="156"/>
    </location>
</feature>
<dbReference type="Gene3D" id="3.30.40.10">
    <property type="entry name" value="Zinc/RING finger domain, C3HC4 (zinc finger)"/>
    <property type="match status" value="1"/>
</dbReference>
<evidence type="ECO:0000256" key="4">
    <source>
        <dbReference type="ARBA" id="ARBA00022771"/>
    </source>
</evidence>
<proteinExistence type="predicted"/>
<dbReference type="CDD" id="cd05819">
    <property type="entry name" value="NHL"/>
    <property type="match status" value="1"/>
</dbReference>
<organism evidence="12 13">
    <name type="scientific">Geodia barretti</name>
    <name type="common">Barrett's horny sponge</name>
    <dbReference type="NCBI Taxonomy" id="519541"/>
    <lineage>
        <taxon>Eukaryota</taxon>
        <taxon>Metazoa</taxon>
        <taxon>Porifera</taxon>
        <taxon>Demospongiae</taxon>
        <taxon>Heteroscleromorpha</taxon>
        <taxon>Tetractinellida</taxon>
        <taxon>Astrophorina</taxon>
        <taxon>Geodiidae</taxon>
        <taxon>Geodia</taxon>
    </lineage>
</organism>
<evidence type="ECO:0000313" key="13">
    <source>
        <dbReference type="Proteomes" id="UP001174909"/>
    </source>
</evidence>